<accession>A0A511CW38</accession>
<name>A0A511CW38_9PSEU</name>
<feature type="compositionally biased region" description="Basic and acidic residues" evidence="4">
    <location>
        <begin position="424"/>
        <end position="436"/>
    </location>
</feature>
<dbReference type="PRINTS" id="PR00038">
    <property type="entry name" value="HTHLUXR"/>
</dbReference>
<keyword evidence="3" id="KW-0804">Transcription</keyword>
<dbReference type="InterPro" id="IPR036388">
    <property type="entry name" value="WH-like_DNA-bd_sf"/>
</dbReference>
<dbReference type="GO" id="GO:0006355">
    <property type="term" value="P:regulation of DNA-templated transcription"/>
    <property type="evidence" value="ECO:0007669"/>
    <property type="project" value="InterPro"/>
</dbReference>
<dbReference type="InterPro" id="IPR000792">
    <property type="entry name" value="Tscrpt_reg_LuxR_C"/>
</dbReference>
<keyword evidence="7" id="KW-1185">Reference proteome</keyword>
<dbReference type="EMBL" id="BJVI01000004">
    <property type="protein sequence ID" value="GEL16789.1"/>
    <property type="molecule type" value="Genomic_DNA"/>
</dbReference>
<dbReference type="PROSITE" id="PS50043">
    <property type="entry name" value="HTH_LUXR_2"/>
    <property type="match status" value="1"/>
</dbReference>
<dbReference type="CDD" id="cd06170">
    <property type="entry name" value="LuxR_C_like"/>
    <property type="match status" value="1"/>
</dbReference>
<sequence>MHGVHDDVTAEPVDLGVERLWRDGAVLEAINAADQVLSGGADIDCRAAGVAAAAAAADGALRDAAVRWRGVAAALPDSRGAWARGRAALATALAGDLEAAAADLIAARDALPDPAPRGLTVLLDGVDATVEAQRGDPAMAARRLAGLAAATVPADPLTVERWDELAVTILAAAGDDRTARAMLAAHDHHRPSTPRHRLLTAWLDLRAGRLAEARRGLAAAAETQVLRRNAVLAAAVSVGLVRRCGDEAALAATWHRVAPVVVGADVEPLLLDIWGELAAAAAQVSPPDGDTLTDAMAAAVARAGAPAWGVATEQWWRLQRAVAVGDRATVSSAAEQLEVLLGPGSDPRSNSVAAMAAAAWTWTAVLAGDVDATAVSAVARGLAEAGRPREAAALCRAAAERATEPAVARELLARSRGLAGTSSGEDREPAGGLSEREREVGALVLDGLTQKQIGARLFISPKTVEQHVARLRQKLGAANRAQLVAALRSRLSAGSVGVVS</sequence>
<dbReference type="PANTHER" id="PTHR44688">
    <property type="entry name" value="DNA-BINDING TRANSCRIPTIONAL ACTIVATOR DEVR_DOSR"/>
    <property type="match status" value="1"/>
</dbReference>
<feature type="domain" description="HTH luxR-type" evidence="5">
    <location>
        <begin position="426"/>
        <end position="491"/>
    </location>
</feature>
<dbReference type="SMART" id="SM00421">
    <property type="entry name" value="HTH_LUXR"/>
    <property type="match status" value="1"/>
</dbReference>
<reference evidence="6 7" key="1">
    <citation type="submission" date="2019-07" db="EMBL/GenBank/DDBJ databases">
        <title>Whole genome shotgun sequence of Pseudonocardia asaccharolytica NBRC 16224.</title>
        <authorList>
            <person name="Hosoyama A."/>
            <person name="Uohara A."/>
            <person name="Ohji S."/>
            <person name="Ichikawa N."/>
        </authorList>
    </citation>
    <scope>NUCLEOTIDE SEQUENCE [LARGE SCALE GENOMIC DNA]</scope>
    <source>
        <strain evidence="6 7">NBRC 16224</strain>
    </source>
</reference>
<dbReference type="GO" id="GO:0003677">
    <property type="term" value="F:DNA binding"/>
    <property type="evidence" value="ECO:0007669"/>
    <property type="project" value="UniProtKB-KW"/>
</dbReference>
<feature type="region of interest" description="Disordered" evidence="4">
    <location>
        <begin position="417"/>
        <end position="436"/>
    </location>
</feature>
<dbReference type="STRING" id="1123024.GCA_000423625_02202"/>
<protein>
    <recommendedName>
        <fullName evidence="5">HTH luxR-type domain-containing protein</fullName>
    </recommendedName>
</protein>
<evidence type="ECO:0000256" key="1">
    <source>
        <dbReference type="ARBA" id="ARBA00023015"/>
    </source>
</evidence>
<keyword evidence="1" id="KW-0805">Transcription regulation</keyword>
<dbReference type="SUPFAM" id="SSF46894">
    <property type="entry name" value="C-terminal effector domain of the bipartite response regulators"/>
    <property type="match status" value="1"/>
</dbReference>
<gene>
    <name evidence="6" type="ORF">PA7_06260</name>
</gene>
<keyword evidence="2" id="KW-0238">DNA-binding</keyword>
<organism evidence="6 7">
    <name type="scientific">Pseudonocardia asaccharolytica DSM 44247 = NBRC 16224</name>
    <dbReference type="NCBI Taxonomy" id="1123024"/>
    <lineage>
        <taxon>Bacteria</taxon>
        <taxon>Bacillati</taxon>
        <taxon>Actinomycetota</taxon>
        <taxon>Actinomycetes</taxon>
        <taxon>Pseudonocardiales</taxon>
        <taxon>Pseudonocardiaceae</taxon>
        <taxon>Pseudonocardia</taxon>
    </lineage>
</organism>
<dbReference type="Proteomes" id="UP000321328">
    <property type="component" value="Unassembled WGS sequence"/>
</dbReference>
<evidence type="ECO:0000259" key="5">
    <source>
        <dbReference type="PROSITE" id="PS50043"/>
    </source>
</evidence>
<dbReference type="AlphaFoldDB" id="A0A511CW38"/>
<dbReference type="Pfam" id="PF00196">
    <property type="entry name" value="GerE"/>
    <property type="match status" value="1"/>
</dbReference>
<evidence type="ECO:0000256" key="4">
    <source>
        <dbReference type="SAM" id="MobiDB-lite"/>
    </source>
</evidence>
<evidence type="ECO:0000313" key="7">
    <source>
        <dbReference type="Proteomes" id="UP000321328"/>
    </source>
</evidence>
<dbReference type="InterPro" id="IPR016032">
    <property type="entry name" value="Sig_transdc_resp-reg_C-effctor"/>
</dbReference>
<evidence type="ECO:0000256" key="3">
    <source>
        <dbReference type="ARBA" id="ARBA00023163"/>
    </source>
</evidence>
<evidence type="ECO:0000256" key="2">
    <source>
        <dbReference type="ARBA" id="ARBA00023125"/>
    </source>
</evidence>
<evidence type="ECO:0000313" key="6">
    <source>
        <dbReference type="EMBL" id="GEL16789.1"/>
    </source>
</evidence>
<proteinExistence type="predicted"/>
<comment type="caution">
    <text evidence="6">The sequence shown here is derived from an EMBL/GenBank/DDBJ whole genome shotgun (WGS) entry which is preliminary data.</text>
</comment>
<dbReference type="Gene3D" id="1.10.10.10">
    <property type="entry name" value="Winged helix-like DNA-binding domain superfamily/Winged helix DNA-binding domain"/>
    <property type="match status" value="1"/>
</dbReference>
<dbReference type="PANTHER" id="PTHR44688:SF16">
    <property type="entry name" value="DNA-BINDING TRANSCRIPTIONAL ACTIVATOR DEVR_DOSR"/>
    <property type="match status" value="1"/>
</dbReference>